<feature type="active site" description="Phosphohistidine intermediate" evidence="8">
    <location>
        <position position="440"/>
    </location>
</feature>
<dbReference type="Gene3D" id="1.20.58.310">
    <property type="entry name" value="Polyphosphate kinase N-terminal domain"/>
    <property type="match status" value="1"/>
</dbReference>
<dbReference type="Pfam" id="PF13089">
    <property type="entry name" value="PP_kinase_N"/>
    <property type="match status" value="1"/>
</dbReference>
<dbReference type="NCBIfam" id="TIGR03705">
    <property type="entry name" value="poly_P_kin"/>
    <property type="match status" value="1"/>
</dbReference>
<dbReference type="NCBIfam" id="NF003921">
    <property type="entry name" value="PRK05443.2-2"/>
    <property type="match status" value="1"/>
</dbReference>
<keyword evidence="7 8" id="KW-0460">Magnesium</keyword>
<evidence type="ECO:0000256" key="1">
    <source>
        <dbReference type="ARBA" id="ARBA00022553"/>
    </source>
</evidence>
<dbReference type="HAMAP" id="MF_00347">
    <property type="entry name" value="Polyphosphate_kinase"/>
    <property type="match status" value="1"/>
</dbReference>
<dbReference type="GO" id="GO:0006799">
    <property type="term" value="P:polyphosphate biosynthetic process"/>
    <property type="evidence" value="ECO:0007669"/>
    <property type="project" value="UniProtKB-UniRule"/>
</dbReference>
<proteinExistence type="inferred from homology"/>
<keyword evidence="16" id="KW-1185">Reference proteome</keyword>
<feature type="binding site" evidence="8">
    <location>
        <position position="51"/>
    </location>
    <ligand>
        <name>ATP</name>
        <dbReference type="ChEBI" id="CHEBI:30616"/>
    </ligand>
</feature>
<dbReference type="SUPFAM" id="SSF143724">
    <property type="entry name" value="PHP14-like"/>
    <property type="match status" value="1"/>
</dbReference>
<dbReference type="CDD" id="cd09168">
    <property type="entry name" value="PLDc_PaPPK1_C2_like"/>
    <property type="match status" value="1"/>
</dbReference>
<dbReference type="InterPro" id="IPR036832">
    <property type="entry name" value="PPK_N_dom_sf"/>
</dbReference>
<evidence type="ECO:0000259" key="11">
    <source>
        <dbReference type="Pfam" id="PF02503"/>
    </source>
</evidence>
<evidence type="ECO:0000256" key="2">
    <source>
        <dbReference type="ARBA" id="ARBA00022679"/>
    </source>
</evidence>
<feature type="binding site" evidence="8">
    <location>
        <position position="473"/>
    </location>
    <ligand>
        <name>ATP</name>
        <dbReference type="ChEBI" id="CHEBI:30616"/>
    </ligand>
</feature>
<evidence type="ECO:0000313" key="16">
    <source>
        <dbReference type="Proteomes" id="UP000292886"/>
    </source>
</evidence>
<gene>
    <name evidence="8" type="primary">ppk</name>
    <name evidence="15" type="ORF">EQG49_13010</name>
</gene>
<dbReference type="Gene3D" id="3.30.1840.10">
    <property type="entry name" value="Polyphosphate kinase middle domain"/>
    <property type="match status" value="1"/>
</dbReference>
<evidence type="ECO:0000259" key="13">
    <source>
        <dbReference type="Pfam" id="PF13090"/>
    </source>
</evidence>
<dbReference type="InterPro" id="IPR025200">
    <property type="entry name" value="PPK_C_dom2"/>
</dbReference>
<keyword evidence="5 8" id="KW-0418">Kinase</keyword>
<evidence type="ECO:0000259" key="12">
    <source>
        <dbReference type="Pfam" id="PF13089"/>
    </source>
</evidence>
<feature type="region of interest" description="Disordered" evidence="10">
    <location>
        <begin position="700"/>
        <end position="725"/>
    </location>
</feature>
<feature type="domain" description="Polyphosphate kinase middle" evidence="11">
    <location>
        <begin position="128"/>
        <end position="309"/>
    </location>
</feature>
<evidence type="ECO:0000256" key="7">
    <source>
        <dbReference type="ARBA" id="ARBA00022842"/>
    </source>
</evidence>
<comment type="function">
    <text evidence="8 9">Catalyzes the reversible transfer of the terminal phosphate of ATP to form a long-chain polyphosphate (polyP).</text>
</comment>
<dbReference type="PANTHER" id="PTHR30218">
    <property type="entry name" value="POLYPHOSPHATE KINASE"/>
    <property type="match status" value="1"/>
</dbReference>
<evidence type="ECO:0000256" key="8">
    <source>
        <dbReference type="HAMAP-Rule" id="MF_00347"/>
    </source>
</evidence>
<feature type="domain" description="Polyphosphate kinase C-terminal" evidence="14">
    <location>
        <begin position="336"/>
        <end position="501"/>
    </location>
</feature>
<dbReference type="CDD" id="cd09165">
    <property type="entry name" value="PLDc_PaPPK1_C1_like"/>
    <property type="match status" value="1"/>
</dbReference>
<evidence type="ECO:0000256" key="5">
    <source>
        <dbReference type="ARBA" id="ARBA00022777"/>
    </source>
</evidence>
<evidence type="ECO:0000256" key="3">
    <source>
        <dbReference type="ARBA" id="ARBA00022723"/>
    </source>
</evidence>
<dbReference type="NCBIfam" id="NF003918">
    <property type="entry name" value="PRK05443.1-2"/>
    <property type="match status" value="1"/>
</dbReference>
<comment type="PTM">
    <text evidence="8 9">An intermediate of this reaction is the autophosphorylated ppk in which a phosphate is covalently linked to a histidine residue through a N-P bond.</text>
</comment>
<comment type="cofactor">
    <cofactor evidence="8">
        <name>Mg(2+)</name>
        <dbReference type="ChEBI" id="CHEBI:18420"/>
    </cofactor>
</comment>
<name>A0A4V1AJ04_9LACO</name>
<keyword evidence="1 8" id="KW-0597">Phosphoprotein</keyword>
<accession>A0A4V1AJ04</accession>
<keyword evidence="3 8" id="KW-0479">Metal-binding</keyword>
<dbReference type="Proteomes" id="UP000292886">
    <property type="component" value="Chromosome"/>
</dbReference>
<dbReference type="SUPFAM" id="SSF140356">
    <property type="entry name" value="PPK N-terminal domain-like"/>
    <property type="match status" value="1"/>
</dbReference>
<dbReference type="InterPro" id="IPR003414">
    <property type="entry name" value="PP_kinase"/>
</dbReference>
<dbReference type="FunFam" id="3.30.870.10:FF:000001">
    <property type="entry name" value="Polyphosphate kinase"/>
    <property type="match status" value="1"/>
</dbReference>
<dbReference type="InterPro" id="IPR041108">
    <property type="entry name" value="PP_kinase_C_1"/>
</dbReference>
<feature type="binding site" evidence="8">
    <location>
        <position position="597"/>
    </location>
    <ligand>
        <name>ATP</name>
        <dbReference type="ChEBI" id="CHEBI:30616"/>
    </ligand>
</feature>
<dbReference type="KEGG" id="wei:EQG49_13010"/>
<dbReference type="GO" id="GO:0046872">
    <property type="term" value="F:metal ion binding"/>
    <property type="evidence" value="ECO:0007669"/>
    <property type="project" value="UniProtKB-KW"/>
</dbReference>
<feature type="binding site" evidence="8">
    <location>
        <position position="410"/>
    </location>
    <ligand>
        <name>Mg(2+)</name>
        <dbReference type="ChEBI" id="CHEBI:18420"/>
    </ligand>
</feature>
<feature type="domain" description="Polyphosphate kinase N-terminal" evidence="12">
    <location>
        <begin position="13"/>
        <end position="118"/>
    </location>
</feature>
<dbReference type="NCBIfam" id="NF003920">
    <property type="entry name" value="PRK05443.2-1"/>
    <property type="match status" value="1"/>
</dbReference>
<dbReference type="InterPro" id="IPR025198">
    <property type="entry name" value="PPK_N_dom"/>
</dbReference>
<keyword evidence="2 8" id="KW-0808">Transferase</keyword>
<dbReference type="GO" id="GO:0008976">
    <property type="term" value="F:polyphosphate kinase activity"/>
    <property type="evidence" value="ECO:0007669"/>
    <property type="project" value="UniProtKB-UniRule"/>
</dbReference>
<protein>
    <recommendedName>
        <fullName evidence="8 9">Polyphosphate kinase</fullName>
        <ecNumber evidence="8 9">2.7.4.1</ecNumber>
    </recommendedName>
    <alternativeName>
        <fullName evidence="8">ATP-polyphosphate phosphotransferase</fullName>
    </alternativeName>
    <alternativeName>
        <fullName evidence="8">Polyphosphoric acid kinase</fullName>
    </alternativeName>
</protein>
<evidence type="ECO:0000256" key="9">
    <source>
        <dbReference type="RuleBase" id="RU003800"/>
    </source>
</evidence>
<dbReference type="EMBL" id="CP037940">
    <property type="protein sequence ID" value="QBO37315.1"/>
    <property type="molecule type" value="Genomic_DNA"/>
</dbReference>
<dbReference type="Pfam" id="PF13090">
    <property type="entry name" value="PP_kinase_C"/>
    <property type="match status" value="1"/>
</dbReference>
<feature type="binding site" evidence="8">
    <location>
        <position position="569"/>
    </location>
    <ligand>
        <name>ATP</name>
        <dbReference type="ChEBI" id="CHEBI:30616"/>
    </ligand>
</feature>
<dbReference type="InterPro" id="IPR036830">
    <property type="entry name" value="PP_kinase_middle_dom_sf"/>
</dbReference>
<dbReference type="Pfam" id="PF02503">
    <property type="entry name" value="PP_kinase"/>
    <property type="match status" value="1"/>
</dbReference>
<dbReference type="Gene3D" id="3.30.870.10">
    <property type="entry name" value="Endonuclease Chain A"/>
    <property type="match status" value="2"/>
</dbReference>
<dbReference type="OrthoDB" id="9761456at2"/>
<reference evidence="16" key="1">
    <citation type="submission" date="2019-03" db="EMBL/GenBank/DDBJ databases">
        <title>Weissella sp. 26KH-42 Genome sequencing.</title>
        <authorList>
            <person name="Heo J."/>
            <person name="Kim S.-J."/>
            <person name="Kim J.-S."/>
            <person name="Hong S.-B."/>
            <person name="Kwon S.-W."/>
        </authorList>
    </citation>
    <scope>NUCLEOTIDE SEQUENCE [LARGE SCALE GENOMIC DNA]</scope>
    <source>
        <strain evidence="16">26KH-42</strain>
    </source>
</reference>
<dbReference type="EC" id="2.7.4.1" evidence="8 9"/>
<evidence type="ECO:0000259" key="14">
    <source>
        <dbReference type="Pfam" id="PF17941"/>
    </source>
</evidence>
<organism evidence="15 16">
    <name type="scientific">Periweissella cryptocerci</name>
    <dbReference type="NCBI Taxonomy" id="2506420"/>
    <lineage>
        <taxon>Bacteria</taxon>
        <taxon>Bacillati</taxon>
        <taxon>Bacillota</taxon>
        <taxon>Bacilli</taxon>
        <taxon>Lactobacillales</taxon>
        <taxon>Lactobacillaceae</taxon>
        <taxon>Periweissella</taxon>
    </lineage>
</organism>
<dbReference type="Pfam" id="PF17941">
    <property type="entry name" value="PP_kinase_C_1"/>
    <property type="match status" value="1"/>
</dbReference>
<comment type="catalytic activity">
    <reaction evidence="8 9">
        <text>[phosphate](n) + ATP = [phosphate](n+1) + ADP</text>
        <dbReference type="Rhea" id="RHEA:19573"/>
        <dbReference type="Rhea" id="RHEA-COMP:9859"/>
        <dbReference type="Rhea" id="RHEA-COMP:14280"/>
        <dbReference type="ChEBI" id="CHEBI:16838"/>
        <dbReference type="ChEBI" id="CHEBI:30616"/>
        <dbReference type="ChEBI" id="CHEBI:456216"/>
        <dbReference type="EC" id="2.7.4.1"/>
    </reaction>
</comment>
<dbReference type="AlphaFoldDB" id="A0A4V1AJ04"/>
<dbReference type="NCBIfam" id="NF003917">
    <property type="entry name" value="PRK05443.1-1"/>
    <property type="match status" value="1"/>
</dbReference>
<dbReference type="GO" id="GO:0005524">
    <property type="term" value="F:ATP binding"/>
    <property type="evidence" value="ECO:0007669"/>
    <property type="project" value="UniProtKB-KW"/>
</dbReference>
<comment type="similarity">
    <text evidence="8 9">Belongs to the polyphosphate kinase 1 (PPK1) family.</text>
</comment>
<evidence type="ECO:0000256" key="10">
    <source>
        <dbReference type="SAM" id="MobiDB-lite"/>
    </source>
</evidence>
<dbReference type="PANTHER" id="PTHR30218:SF0">
    <property type="entry name" value="POLYPHOSPHATE KINASE"/>
    <property type="match status" value="1"/>
</dbReference>
<evidence type="ECO:0000313" key="15">
    <source>
        <dbReference type="EMBL" id="QBO37315.1"/>
    </source>
</evidence>
<dbReference type="GO" id="GO:0009358">
    <property type="term" value="C:polyphosphate kinase complex"/>
    <property type="evidence" value="ECO:0007669"/>
    <property type="project" value="InterPro"/>
</dbReference>
<dbReference type="InterPro" id="IPR024953">
    <property type="entry name" value="PP_kinase_middle"/>
</dbReference>
<evidence type="ECO:0000256" key="6">
    <source>
        <dbReference type="ARBA" id="ARBA00022840"/>
    </source>
</evidence>
<feature type="binding site" evidence="8">
    <location>
        <position position="380"/>
    </location>
    <ligand>
        <name>Mg(2+)</name>
        <dbReference type="ChEBI" id="CHEBI:18420"/>
    </ligand>
</feature>
<keyword evidence="4 8" id="KW-0547">Nucleotide-binding</keyword>
<keyword evidence="6 8" id="KW-0067">ATP-binding</keyword>
<evidence type="ECO:0000256" key="4">
    <source>
        <dbReference type="ARBA" id="ARBA00022741"/>
    </source>
</evidence>
<dbReference type="RefSeq" id="WP_133364392.1">
    <property type="nucleotide sequence ID" value="NZ_CP037940.1"/>
</dbReference>
<dbReference type="SUPFAM" id="SSF56024">
    <property type="entry name" value="Phospholipase D/nuclease"/>
    <property type="match status" value="2"/>
</dbReference>
<dbReference type="PIRSF" id="PIRSF015589">
    <property type="entry name" value="PP_kinase"/>
    <property type="match status" value="1"/>
</dbReference>
<feature type="domain" description="Polyphosphate kinase C-terminal" evidence="13">
    <location>
        <begin position="508"/>
        <end position="674"/>
    </location>
</feature>
<sequence length="725" mass="82375">MSEKKEFANPKNFVNRELSWLKFNDRVLEEARDKQNPLLERVRFLAISQSNLDEWFMVRVASLAQMVKVGYDGKDAAGMTPIEQLNAVSAAAGDQVKLQYQTLSRVLLPALKEYDIQLLRLADLDSRQYDYFEDYFDRELFPVLTPMADDETRPFPFLANDSINIAVRLTKPGTETDKKEKLFATLQVPDNVFKRIIPVPGTSNHFILLEDVIKEFVAKMFLGYDVKETATYRVLRDMELDVAEDDTPNLLKEVQAKLVERERGAVIRLEIESTMSKHIKTRLQDALKVDDFRTYAVSGPIDLTFMSELVKVVKDFPELSYPKFQAYQATDLAKGNIFDTIRNQDQLLHHPYDTFDSVVRFIQQAAEDEDVLAIKMTLYRVSGDSPIIKALGLAARNGKQVTALVEVKARFDEENNVHWAQELERMGVHVIYGLRGLKTHSKLTLVVRREGDEIRRYLHMGTGNYNDVTAHFYTDLGLLTSDTNMGIDAANVFNILSGYSEPEYFHKLHISPDGIREFLEEKIAQEIANSKAGRPAYIKFKANSISDAPIVQHLYAASQAGVKVDLIVRGISILQTGIPNVSENIELHSIVGRFLEHSRIYMFANDGAAEVYLSSADLMTRNLNRRVELLFPVEDPALKQRVEDIFDTQWNDNVKTRVMQDDGSYQKVDRRGSTTALDAQMSFVEAAAMQVKAQAKAAAKEAQREQFMPLNNPFDDANKPTNTQE</sequence>